<evidence type="ECO:0000313" key="3">
    <source>
        <dbReference type="Proteomes" id="UP000711614"/>
    </source>
</evidence>
<protein>
    <recommendedName>
        <fullName evidence="4">Asp23/Gls24 family envelope stress response protein</fullName>
    </recommendedName>
</protein>
<reference evidence="2 3" key="1">
    <citation type="submission" date="2021-03" db="EMBL/GenBank/DDBJ databases">
        <title>Sequencing the genomes of 1000 actinobacteria strains.</title>
        <authorList>
            <person name="Klenk H.-P."/>
        </authorList>
    </citation>
    <scope>NUCLEOTIDE SEQUENCE [LARGE SCALE GENOMIC DNA]</scope>
    <source>
        <strain evidence="2 3">DSM 16005</strain>
    </source>
</reference>
<evidence type="ECO:0008006" key="4">
    <source>
        <dbReference type="Google" id="ProtNLM"/>
    </source>
</evidence>
<accession>A0ABS4YVX7</accession>
<feature type="region of interest" description="Disordered" evidence="1">
    <location>
        <begin position="1"/>
        <end position="20"/>
    </location>
</feature>
<dbReference type="RefSeq" id="WP_342591201.1">
    <property type="nucleotide sequence ID" value="NZ_JAGIOI010000001.1"/>
</dbReference>
<name>A0ABS4YVX7_9MICC</name>
<gene>
    <name evidence="2" type="ORF">JOF48_001743</name>
</gene>
<evidence type="ECO:0000256" key="1">
    <source>
        <dbReference type="SAM" id="MobiDB-lite"/>
    </source>
</evidence>
<dbReference type="Proteomes" id="UP000711614">
    <property type="component" value="Unassembled WGS sequence"/>
</dbReference>
<sequence length="137" mass="13899">MTEDPVDQAPATGLQGTSAGSAGLAGHNRISTQALTSVAKVAAADVLAVEPGQVRVSWSDEAGELALAITSAIGAPSLQAVRRNPGRVAISGGSIMARATAAKAQILEQVEYLTGSVLSRVDIRISGVIPRDDGRVL</sequence>
<comment type="caution">
    <text evidence="2">The sequence shown here is derived from an EMBL/GenBank/DDBJ whole genome shotgun (WGS) entry which is preliminary data.</text>
</comment>
<dbReference type="EMBL" id="JAGIOI010000001">
    <property type="protein sequence ID" value="MBP2412944.1"/>
    <property type="molecule type" value="Genomic_DNA"/>
</dbReference>
<proteinExistence type="predicted"/>
<organism evidence="2 3">
    <name type="scientific">Arthrobacter stackebrandtii</name>
    <dbReference type="NCBI Taxonomy" id="272161"/>
    <lineage>
        <taxon>Bacteria</taxon>
        <taxon>Bacillati</taxon>
        <taxon>Actinomycetota</taxon>
        <taxon>Actinomycetes</taxon>
        <taxon>Micrococcales</taxon>
        <taxon>Micrococcaceae</taxon>
        <taxon>Arthrobacter</taxon>
    </lineage>
</organism>
<evidence type="ECO:0000313" key="2">
    <source>
        <dbReference type="EMBL" id="MBP2412944.1"/>
    </source>
</evidence>
<keyword evidence="3" id="KW-1185">Reference proteome</keyword>